<evidence type="ECO:0000256" key="6">
    <source>
        <dbReference type="SAM" id="Phobius"/>
    </source>
</evidence>
<protein>
    <recommendedName>
        <fullName evidence="9">Major facilitator superfamily (MFS) profile domain-containing protein</fullName>
    </recommendedName>
</protein>
<comment type="subcellular location">
    <subcellularLocation>
        <location evidence="1">Membrane</location>
        <topology evidence="1">Multi-pass membrane protein</topology>
    </subcellularLocation>
</comment>
<keyword evidence="8" id="KW-1185">Reference proteome</keyword>
<feature type="transmembrane region" description="Helical" evidence="6">
    <location>
        <begin position="88"/>
        <end position="109"/>
    </location>
</feature>
<keyword evidence="3 6" id="KW-1133">Transmembrane helix</keyword>
<dbReference type="SUPFAM" id="SSF103473">
    <property type="entry name" value="MFS general substrate transporter"/>
    <property type="match status" value="1"/>
</dbReference>
<dbReference type="PANTHER" id="PTHR23294:SF55">
    <property type="entry name" value="TRANSPORTER, PUTATIVE (AFU_ORTHOLOGUE AFUA_1G17480)-RELATED"/>
    <property type="match status" value="1"/>
</dbReference>
<feature type="transmembrane region" description="Helical" evidence="6">
    <location>
        <begin position="218"/>
        <end position="236"/>
    </location>
</feature>
<feature type="transmembrane region" description="Helical" evidence="6">
    <location>
        <begin position="115"/>
        <end position="133"/>
    </location>
</feature>
<feature type="region of interest" description="Disordered" evidence="5">
    <location>
        <begin position="555"/>
        <end position="581"/>
    </location>
</feature>
<feature type="transmembrane region" description="Helical" evidence="6">
    <location>
        <begin position="323"/>
        <end position="345"/>
    </location>
</feature>
<evidence type="ECO:0000313" key="7">
    <source>
        <dbReference type="EMBL" id="RSH92938.1"/>
    </source>
</evidence>
<dbReference type="EMBL" id="RSCD01000005">
    <property type="protein sequence ID" value="RSH92938.1"/>
    <property type="molecule type" value="Genomic_DNA"/>
</dbReference>
<evidence type="ECO:0000256" key="3">
    <source>
        <dbReference type="ARBA" id="ARBA00022989"/>
    </source>
</evidence>
<feature type="transmembrane region" description="Helical" evidence="6">
    <location>
        <begin position="145"/>
        <end position="163"/>
    </location>
</feature>
<feature type="transmembrane region" description="Helical" evidence="6">
    <location>
        <begin position="351"/>
        <end position="371"/>
    </location>
</feature>
<feature type="transmembrane region" description="Helical" evidence="6">
    <location>
        <begin position="526"/>
        <end position="545"/>
    </location>
</feature>
<feature type="transmembrane region" description="Helical" evidence="6">
    <location>
        <begin position="56"/>
        <end position="76"/>
    </location>
</feature>
<evidence type="ECO:0000313" key="8">
    <source>
        <dbReference type="Proteomes" id="UP000279259"/>
    </source>
</evidence>
<comment type="caution">
    <text evidence="7">The sequence shown here is derived from an EMBL/GenBank/DDBJ whole genome shotgun (WGS) entry which is preliminary data.</text>
</comment>
<dbReference type="InterPro" id="IPR011701">
    <property type="entry name" value="MFS"/>
</dbReference>
<dbReference type="PANTHER" id="PTHR23294">
    <property type="entry name" value="ET TRANSLATION PRODUCT-RELATED"/>
    <property type="match status" value="1"/>
</dbReference>
<gene>
    <name evidence="7" type="ORF">EHS25_008384</name>
</gene>
<feature type="transmembrane region" description="Helical" evidence="6">
    <location>
        <begin position="183"/>
        <end position="206"/>
    </location>
</feature>
<feature type="compositionally biased region" description="Basic and acidic residues" evidence="5">
    <location>
        <begin position="567"/>
        <end position="581"/>
    </location>
</feature>
<accession>A0A427YP96</accession>
<dbReference type="GO" id="GO:0022857">
    <property type="term" value="F:transmembrane transporter activity"/>
    <property type="evidence" value="ECO:0007669"/>
    <property type="project" value="InterPro"/>
</dbReference>
<dbReference type="Pfam" id="PF07690">
    <property type="entry name" value="MFS_1"/>
    <property type="match status" value="1"/>
</dbReference>
<sequence length="591" mass="64374">MATTEAKPEGVAAHHNPLSPTATAHVNEYDIEAHLAAERAELATKPWWYRFGVNSWTQIVIVSFACFCLPGMYNAISGMGGSGQLDPTVGANASVALLSVGAATVIFVAQPTFDIFGVRTILIGGWTYAMYTGSLLNYNRTHNGAFVIASGAILGLGAAFLWITQGAIMLSYPLPHQKGRSIALFWVIFNLGGAIGSFISLGINFNRTAAGTVSDATYVAYMVIMLVGWVACLFLVPSHHVRRSDGSRAAPLPSQLQDDSHWWDKFRRVAVTEVKHIIQLKDEWRIWFLVPMCFAANWFYSYQQNEVNGLAFTLRARSLNSALYWAAQMFGGVIIGFLCDLPWLTRPKRAIVGWAFVFVTGNVIMGGGLAFENWFEAQGKTHFIVRTCLLHSFGQHLQKLGQRLRLSSVVAGVCRSVPGAVPGAGLMDGRTSPTRSSSSALASSTSSTECSECLWRCGSGPLTTSGSRSPPQRRLLAGVHVLDPRRALQHPKEAARYVAVYKTMQSVGGAVAYRLTANHLSARKQFISNWCVIAICLVIALPAVIKITEPTEQEARGDYVSEAEDQPGARRKLEAAQRHGELVHEKEIGAV</sequence>
<keyword evidence="4 6" id="KW-0472">Membrane</keyword>
<dbReference type="AlphaFoldDB" id="A0A427YP96"/>
<dbReference type="GO" id="GO:0016020">
    <property type="term" value="C:membrane"/>
    <property type="evidence" value="ECO:0007669"/>
    <property type="project" value="UniProtKB-SubCell"/>
</dbReference>
<dbReference type="Proteomes" id="UP000279259">
    <property type="component" value="Unassembled WGS sequence"/>
</dbReference>
<evidence type="ECO:0008006" key="9">
    <source>
        <dbReference type="Google" id="ProtNLM"/>
    </source>
</evidence>
<evidence type="ECO:0000256" key="2">
    <source>
        <dbReference type="ARBA" id="ARBA00022692"/>
    </source>
</evidence>
<organism evidence="7 8">
    <name type="scientific">Saitozyma podzolica</name>
    <dbReference type="NCBI Taxonomy" id="1890683"/>
    <lineage>
        <taxon>Eukaryota</taxon>
        <taxon>Fungi</taxon>
        <taxon>Dikarya</taxon>
        <taxon>Basidiomycota</taxon>
        <taxon>Agaricomycotina</taxon>
        <taxon>Tremellomycetes</taxon>
        <taxon>Tremellales</taxon>
        <taxon>Trimorphomycetaceae</taxon>
        <taxon>Saitozyma</taxon>
    </lineage>
</organism>
<dbReference type="InterPro" id="IPR036259">
    <property type="entry name" value="MFS_trans_sf"/>
</dbReference>
<dbReference type="InterPro" id="IPR051617">
    <property type="entry name" value="UNC-93-like_regulator"/>
</dbReference>
<keyword evidence="2 6" id="KW-0812">Transmembrane</keyword>
<proteinExistence type="predicted"/>
<dbReference type="Gene3D" id="1.20.1250.20">
    <property type="entry name" value="MFS general substrate transporter like domains"/>
    <property type="match status" value="1"/>
</dbReference>
<name>A0A427YP96_9TREE</name>
<reference evidence="7 8" key="1">
    <citation type="submission" date="2018-11" db="EMBL/GenBank/DDBJ databases">
        <title>Genome sequence of Saitozyma podzolica DSM 27192.</title>
        <authorList>
            <person name="Aliyu H."/>
            <person name="Gorte O."/>
            <person name="Ochsenreither K."/>
        </authorList>
    </citation>
    <scope>NUCLEOTIDE SEQUENCE [LARGE SCALE GENOMIC DNA]</scope>
    <source>
        <strain evidence="7 8">DSM 27192</strain>
    </source>
</reference>
<dbReference type="OrthoDB" id="196103at2759"/>
<feature type="transmembrane region" description="Helical" evidence="6">
    <location>
        <begin position="284"/>
        <end position="302"/>
    </location>
</feature>
<evidence type="ECO:0000256" key="1">
    <source>
        <dbReference type="ARBA" id="ARBA00004141"/>
    </source>
</evidence>
<evidence type="ECO:0000256" key="5">
    <source>
        <dbReference type="SAM" id="MobiDB-lite"/>
    </source>
</evidence>
<evidence type="ECO:0000256" key="4">
    <source>
        <dbReference type="ARBA" id="ARBA00023136"/>
    </source>
</evidence>